<accession>W9K9Z4</accession>
<name>W9K9Z4_FUSOX</name>
<organism evidence="1">
    <name type="scientific">Fusarium oxysporum Fo47</name>
    <dbReference type="NCBI Taxonomy" id="660027"/>
    <lineage>
        <taxon>Eukaryota</taxon>
        <taxon>Fungi</taxon>
        <taxon>Dikarya</taxon>
        <taxon>Ascomycota</taxon>
        <taxon>Pezizomycotina</taxon>
        <taxon>Sordariomycetes</taxon>
        <taxon>Hypocreomycetidae</taxon>
        <taxon>Hypocreales</taxon>
        <taxon>Nectriaceae</taxon>
        <taxon>Fusarium</taxon>
        <taxon>Fusarium oxysporum species complex</taxon>
    </lineage>
</organism>
<dbReference type="AlphaFoldDB" id="W9K9Z4"/>
<dbReference type="VEuPathDB" id="FungiDB:FOZG_10290"/>
<dbReference type="HOGENOM" id="CLU_062300_0_0_1"/>
<reference evidence="1" key="2">
    <citation type="submission" date="2012-06" db="EMBL/GenBank/DDBJ databases">
        <title>Annotation of the Genome Sequence of Fusarium oxysporum Fo47.</title>
        <authorList>
            <consortium name="The Broad Institute Genomics Platform"/>
            <person name="Ma L.-J."/>
            <person name="Corby-Kistler H."/>
            <person name="Broz K."/>
            <person name="Gale L.R."/>
            <person name="Jonkers W."/>
            <person name="O'Donnell K."/>
            <person name="Ploetz R."/>
            <person name="Steinberg C."/>
            <person name="Schwartz D.C."/>
            <person name="VanEtten H."/>
            <person name="Zhou S."/>
            <person name="Young S.K."/>
            <person name="Zeng Q."/>
            <person name="Gargeya S."/>
            <person name="Fitzgerald M."/>
            <person name="Abouelleil A."/>
            <person name="Alvarado L."/>
            <person name="Chapman S.B."/>
            <person name="Gainer-Dewar J."/>
            <person name="Goldberg J."/>
            <person name="Griggs A."/>
            <person name="Gujja S."/>
            <person name="Hansen M."/>
            <person name="Howarth C."/>
            <person name="Imamovic A."/>
            <person name="Ireland A."/>
            <person name="Larimer J."/>
            <person name="McCowan C."/>
            <person name="Murphy C."/>
            <person name="Pearson M."/>
            <person name="Poon T.W."/>
            <person name="Priest M."/>
            <person name="Roberts A."/>
            <person name="Saif S."/>
            <person name="Shea T."/>
            <person name="Sykes S."/>
            <person name="Wortman J."/>
            <person name="Nusbaum C."/>
            <person name="Birren B."/>
        </authorList>
    </citation>
    <scope>NUCLEOTIDE SEQUENCE</scope>
    <source>
        <strain evidence="1">Fo47</strain>
    </source>
</reference>
<evidence type="ECO:0000313" key="1">
    <source>
        <dbReference type="EMBL" id="EWZ38750.1"/>
    </source>
</evidence>
<protein>
    <submittedName>
        <fullName evidence="1">Uncharacterized protein</fullName>
    </submittedName>
</protein>
<sequence>MTYDPSHPQHQSAFVTFLPREIRDRVYLELWRSCGLRQHIVWHRDKDDKAKSHFCPWRCITPFSVHDELQETIDATRLQLGFPLGDSFSNKAYALQLFSAWKNHFAPSECLKSIYESTSFIFTDIFALNMFIDFCEVPETWKEGVESQSSLCCCRTRRLRYHHCQKSVTRLDFHGLRLHLLENLMTLNIWVSARCTELLLDRNADNINQSPYNITQLDLGSLKEALSTLNHVRNVTLSMPLAQVSETEDGYVVEDAMRTYEYGEEVRVIDTIQPYHQSLKLNA</sequence>
<gene>
    <name evidence="1" type="ORF">FOZG_10290</name>
</gene>
<dbReference type="EMBL" id="JH717901">
    <property type="protein sequence ID" value="EWZ38750.1"/>
    <property type="molecule type" value="Genomic_DNA"/>
</dbReference>
<reference evidence="1" key="1">
    <citation type="submission" date="2011-06" db="EMBL/GenBank/DDBJ databases">
        <title>The Genome Sequence of Fusarium oxysporum Fo47.</title>
        <authorList>
            <consortium name="The Broad Institute Genome Sequencing Platform"/>
            <person name="Ma L.-J."/>
            <person name="Gale L.R."/>
            <person name="Schwartz D.C."/>
            <person name="Zhou S."/>
            <person name="Corby-Kistler H."/>
            <person name="Young S.K."/>
            <person name="Zeng Q."/>
            <person name="Gargeya S."/>
            <person name="Fitzgerald M."/>
            <person name="Haas B."/>
            <person name="Abouelleil A."/>
            <person name="Alvarado L."/>
            <person name="Arachchi H.M."/>
            <person name="Berlin A."/>
            <person name="Brown A."/>
            <person name="Chapman S.B."/>
            <person name="Chen Z."/>
            <person name="Dunbar C."/>
            <person name="Freedman E."/>
            <person name="Gearin G."/>
            <person name="Gellesch M."/>
            <person name="Goldberg J."/>
            <person name="Griggs A."/>
            <person name="Gujja S."/>
            <person name="Heiman D."/>
            <person name="Howarth C."/>
            <person name="Larson L."/>
            <person name="Lui A."/>
            <person name="MacDonald P.J.P."/>
            <person name="Mehta T."/>
            <person name="Montmayeur A."/>
            <person name="Murphy C."/>
            <person name="Neiman D."/>
            <person name="Pearson M."/>
            <person name="Priest M."/>
            <person name="Roberts A."/>
            <person name="Saif S."/>
            <person name="Shea T."/>
            <person name="Shenoy N."/>
            <person name="Sisk P."/>
            <person name="Stolte C."/>
            <person name="Sykes S."/>
            <person name="Wortman J."/>
            <person name="Nusbaum C."/>
            <person name="Birren B."/>
        </authorList>
    </citation>
    <scope>NUCLEOTIDE SEQUENCE [LARGE SCALE GENOMIC DNA]</scope>
    <source>
        <strain evidence="1">Fo47</strain>
    </source>
</reference>
<proteinExistence type="predicted"/>
<dbReference type="Proteomes" id="UP000030766">
    <property type="component" value="Unassembled WGS sequence"/>
</dbReference>